<protein>
    <submittedName>
        <fullName evidence="1">Uncharacterized protein</fullName>
    </submittedName>
</protein>
<evidence type="ECO:0000313" key="1">
    <source>
        <dbReference type="EMBL" id="KAL0572109.1"/>
    </source>
</evidence>
<gene>
    <name evidence="1" type="ORF">V5O48_009862</name>
</gene>
<dbReference type="EMBL" id="JBAHYK010000672">
    <property type="protein sequence ID" value="KAL0572109.1"/>
    <property type="molecule type" value="Genomic_DNA"/>
</dbReference>
<dbReference type="PANTHER" id="PTHR40518:SF1">
    <property type="entry name" value="ACETOACETATE DECARBOXYLASE"/>
    <property type="match status" value="1"/>
</dbReference>
<keyword evidence="2" id="KW-1185">Reference proteome</keyword>
<dbReference type="PANTHER" id="PTHR40518">
    <property type="entry name" value="ACETOACETATE DECARBOXYLASE"/>
    <property type="match status" value="1"/>
</dbReference>
<dbReference type="SUPFAM" id="SSF160104">
    <property type="entry name" value="Acetoacetate decarboxylase-like"/>
    <property type="match status" value="1"/>
</dbReference>
<comment type="caution">
    <text evidence="1">The sequence shown here is derived from an EMBL/GenBank/DDBJ whole genome shotgun (WGS) entry which is preliminary data.</text>
</comment>
<dbReference type="InterPro" id="IPR023375">
    <property type="entry name" value="ADC_dom_sf"/>
</dbReference>
<proteinExistence type="predicted"/>
<organism evidence="1 2">
    <name type="scientific">Marasmius crinis-equi</name>
    <dbReference type="NCBI Taxonomy" id="585013"/>
    <lineage>
        <taxon>Eukaryota</taxon>
        <taxon>Fungi</taxon>
        <taxon>Dikarya</taxon>
        <taxon>Basidiomycota</taxon>
        <taxon>Agaricomycotina</taxon>
        <taxon>Agaricomycetes</taxon>
        <taxon>Agaricomycetidae</taxon>
        <taxon>Agaricales</taxon>
        <taxon>Marasmiineae</taxon>
        <taxon>Marasmiaceae</taxon>
        <taxon>Marasmius</taxon>
    </lineage>
</organism>
<dbReference type="Gene3D" id="2.40.400.10">
    <property type="entry name" value="Acetoacetate decarboxylase-like"/>
    <property type="match status" value="1"/>
</dbReference>
<accession>A0ABR3FAG6</accession>
<reference evidence="1 2" key="1">
    <citation type="submission" date="2024-02" db="EMBL/GenBank/DDBJ databases">
        <title>A draft genome for the cacao thread blight pathogen Marasmius crinis-equi.</title>
        <authorList>
            <person name="Cohen S.P."/>
            <person name="Baruah I.K."/>
            <person name="Amoako-Attah I."/>
            <person name="Bukari Y."/>
            <person name="Meinhardt L.W."/>
            <person name="Bailey B.A."/>
        </authorList>
    </citation>
    <scope>NUCLEOTIDE SEQUENCE [LARGE SCALE GENOMIC DNA]</scope>
    <source>
        <strain evidence="1 2">GH-76</strain>
    </source>
</reference>
<sequence length="198" mass="21148">MIPDIGALMLVRYASTPVGPYDELIYIPGRWAYASGRNGLRITRLYVSTDASVFNGRTNWNIPKHRANFSFHKDGAITTVSVSSPETPNKPFFSAKLAPVTGPIPAEVNSTITGSYLTLIQPPIPGDPSDPAIVGTDTWKSLVLDTKSKAINPVGITGNLGGRLGDGVGYPNIFPLLPVGLNLTGTLIFPVPEVFETI</sequence>
<name>A0ABR3FAG6_9AGAR</name>
<dbReference type="Proteomes" id="UP001465976">
    <property type="component" value="Unassembled WGS sequence"/>
</dbReference>
<evidence type="ECO:0000313" key="2">
    <source>
        <dbReference type="Proteomes" id="UP001465976"/>
    </source>
</evidence>